<evidence type="ECO:0000313" key="14">
    <source>
        <dbReference type="EMBL" id="SDP72537.1"/>
    </source>
</evidence>
<dbReference type="GO" id="GO:0004326">
    <property type="term" value="F:tetrahydrofolylpolyglutamate synthase activity"/>
    <property type="evidence" value="ECO:0007669"/>
    <property type="project" value="UniProtKB-EC"/>
</dbReference>
<keyword evidence="7 11" id="KW-0067">ATP-binding</keyword>
<dbReference type="NCBIfam" id="TIGR01499">
    <property type="entry name" value="folC"/>
    <property type="match status" value="1"/>
</dbReference>
<dbReference type="InterPro" id="IPR018109">
    <property type="entry name" value="Folylpolyglutamate_synth_CS"/>
</dbReference>
<feature type="domain" description="Mur ligase C-terminal" evidence="12">
    <location>
        <begin position="305"/>
        <end position="424"/>
    </location>
</feature>
<keyword evidence="6 11" id="KW-0547">Nucleotide-binding</keyword>
<comment type="similarity">
    <text evidence="2 11">Belongs to the folylpolyglutamate synthase family.</text>
</comment>
<dbReference type="PROSITE" id="PS01011">
    <property type="entry name" value="FOLYLPOLYGLU_SYNT_1"/>
    <property type="match status" value="1"/>
</dbReference>
<comment type="cofactor">
    <cofactor evidence="1">
        <name>Mg(2+)</name>
        <dbReference type="ChEBI" id="CHEBI:18420"/>
    </cofactor>
</comment>
<dbReference type="AlphaFoldDB" id="A0A1H0V240"/>
<dbReference type="PANTHER" id="PTHR11136:SF0">
    <property type="entry name" value="DIHYDROFOLATE SYNTHETASE-RELATED"/>
    <property type="match status" value="1"/>
</dbReference>
<evidence type="ECO:0000256" key="11">
    <source>
        <dbReference type="PIRNR" id="PIRNR001563"/>
    </source>
</evidence>
<comment type="catalytic activity">
    <reaction evidence="10">
        <text>(6S)-5,6,7,8-tetrahydrofolyl-(gamma-L-Glu)(n) + L-glutamate + ATP = (6S)-5,6,7,8-tetrahydrofolyl-(gamma-L-Glu)(n+1) + ADP + phosphate + H(+)</text>
        <dbReference type="Rhea" id="RHEA:10580"/>
        <dbReference type="Rhea" id="RHEA-COMP:14738"/>
        <dbReference type="Rhea" id="RHEA-COMP:14740"/>
        <dbReference type="ChEBI" id="CHEBI:15378"/>
        <dbReference type="ChEBI" id="CHEBI:29985"/>
        <dbReference type="ChEBI" id="CHEBI:30616"/>
        <dbReference type="ChEBI" id="CHEBI:43474"/>
        <dbReference type="ChEBI" id="CHEBI:141005"/>
        <dbReference type="ChEBI" id="CHEBI:456216"/>
        <dbReference type="EC" id="6.3.2.17"/>
    </reaction>
</comment>
<name>A0A1H0V240_SELRU</name>
<dbReference type="PIRSF" id="PIRSF001563">
    <property type="entry name" value="Folylpolyglu_synth"/>
    <property type="match status" value="1"/>
</dbReference>
<keyword evidence="8" id="KW-0460">Magnesium</keyword>
<dbReference type="SUPFAM" id="SSF53244">
    <property type="entry name" value="MurD-like peptide ligases, peptide-binding domain"/>
    <property type="match status" value="1"/>
</dbReference>
<dbReference type="Pfam" id="PF08245">
    <property type="entry name" value="Mur_ligase_M"/>
    <property type="match status" value="1"/>
</dbReference>
<evidence type="ECO:0000256" key="3">
    <source>
        <dbReference type="ARBA" id="ARBA00013025"/>
    </source>
</evidence>
<dbReference type="Gene3D" id="3.90.190.20">
    <property type="entry name" value="Mur ligase, C-terminal domain"/>
    <property type="match status" value="1"/>
</dbReference>
<dbReference type="InterPro" id="IPR036565">
    <property type="entry name" value="Mur-like_cat_sf"/>
</dbReference>
<dbReference type="SUPFAM" id="SSF53623">
    <property type="entry name" value="MurD-like peptide ligases, catalytic domain"/>
    <property type="match status" value="1"/>
</dbReference>
<dbReference type="Pfam" id="PF02875">
    <property type="entry name" value="Mur_ligase_C"/>
    <property type="match status" value="1"/>
</dbReference>
<dbReference type="GO" id="GO:0005737">
    <property type="term" value="C:cytoplasm"/>
    <property type="evidence" value="ECO:0007669"/>
    <property type="project" value="TreeGrafter"/>
</dbReference>
<dbReference type="InterPro" id="IPR001645">
    <property type="entry name" value="Folylpolyglutamate_synth"/>
</dbReference>
<sequence>MIGVSYMNYEESLEYLESLNIFGIRLGLERIQKLLARLELPQERYRTIHVTGTNGKGSVSAMLAGILRHSGIRTGFYSSPHLVSYTERIRVDGQPISEQEFADCLSTIKVYVDQMVAEGEECPTQFEVLTALAFVYFAIKHVEYAVIEVGLGGLLDSTNVIVPEVSVITNVTLEHADRCGGTLEGVAHHKAGIIKDDVPVVTAAQGEALDILRQTAEEKNADIFVAGEDFSAEFISCESNFQRLEFSSGLLGAVKVPFTLHLMGKHQIENAAVAVMTAQLIHNLDSRITNKTIDDALSLVSWPARFERVDMGSQKVIIDGAHNPAGMQALRESLDLYYPVEERVYLLGILKDKDIEHMLGILLRPNDTVVVTVPHSDRASDPQVLTGQVARFVQHVETMADNDEAMNRALELANGEKLLVMAGSLYLVGGLRQMLLERKGGEA</sequence>
<keyword evidence="5" id="KW-0479">Metal-binding</keyword>
<evidence type="ECO:0000256" key="7">
    <source>
        <dbReference type="ARBA" id="ARBA00022840"/>
    </source>
</evidence>
<evidence type="ECO:0000256" key="10">
    <source>
        <dbReference type="ARBA" id="ARBA00047493"/>
    </source>
</evidence>
<evidence type="ECO:0000259" key="13">
    <source>
        <dbReference type="Pfam" id="PF08245"/>
    </source>
</evidence>
<evidence type="ECO:0000256" key="6">
    <source>
        <dbReference type="ARBA" id="ARBA00022741"/>
    </source>
</evidence>
<dbReference type="Gene3D" id="3.40.1190.10">
    <property type="entry name" value="Mur-like, catalytic domain"/>
    <property type="match status" value="1"/>
</dbReference>
<evidence type="ECO:0000256" key="1">
    <source>
        <dbReference type="ARBA" id="ARBA00001946"/>
    </source>
</evidence>
<keyword evidence="4 11" id="KW-0436">Ligase</keyword>
<accession>A0A1H0V240</accession>
<dbReference type="InterPro" id="IPR013221">
    <property type="entry name" value="Mur_ligase_cen"/>
</dbReference>
<gene>
    <name evidence="14" type="ORF">SAMN05216366_14316</name>
</gene>
<dbReference type="GO" id="GO:0008841">
    <property type="term" value="F:dihydrofolate synthase activity"/>
    <property type="evidence" value="ECO:0007669"/>
    <property type="project" value="TreeGrafter"/>
</dbReference>
<protein>
    <recommendedName>
        <fullName evidence="3">tetrahydrofolate synthase</fullName>
        <ecNumber evidence="3">6.3.2.17</ecNumber>
    </recommendedName>
    <alternativeName>
        <fullName evidence="9">Tetrahydrofolylpolyglutamate synthase</fullName>
    </alternativeName>
</protein>
<proteinExistence type="inferred from homology"/>
<dbReference type="GO" id="GO:0005524">
    <property type="term" value="F:ATP binding"/>
    <property type="evidence" value="ECO:0007669"/>
    <property type="project" value="UniProtKB-KW"/>
</dbReference>
<evidence type="ECO:0000256" key="5">
    <source>
        <dbReference type="ARBA" id="ARBA00022723"/>
    </source>
</evidence>
<dbReference type="FunFam" id="3.40.1190.10:FF:000011">
    <property type="entry name" value="Folylpolyglutamate synthase/dihydrofolate synthase"/>
    <property type="match status" value="1"/>
</dbReference>
<evidence type="ECO:0000256" key="8">
    <source>
        <dbReference type="ARBA" id="ARBA00022842"/>
    </source>
</evidence>
<evidence type="ECO:0000256" key="4">
    <source>
        <dbReference type="ARBA" id="ARBA00022598"/>
    </source>
</evidence>
<dbReference type="GO" id="GO:0046872">
    <property type="term" value="F:metal ion binding"/>
    <property type="evidence" value="ECO:0007669"/>
    <property type="project" value="UniProtKB-KW"/>
</dbReference>
<reference evidence="14 15" key="1">
    <citation type="submission" date="2016-10" db="EMBL/GenBank/DDBJ databases">
        <authorList>
            <person name="de Groot N.N."/>
        </authorList>
    </citation>
    <scope>NUCLEOTIDE SEQUENCE [LARGE SCALE GENOMIC DNA]</scope>
    <source>
        <strain evidence="14 15">S137</strain>
    </source>
</reference>
<evidence type="ECO:0000256" key="9">
    <source>
        <dbReference type="ARBA" id="ARBA00030592"/>
    </source>
</evidence>
<evidence type="ECO:0000259" key="12">
    <source>
        <dbReference type="Pfam" id="PF02875"/>
    </source>
</evidence>
<evidence type="ECO:0000256" key="2">
    <source>
        <dbReference type="ARBA" id="ARBA00008276"/>
    </source>
</evidence>
<evidence type="ECO:0000313" key="15">
    <source>
        <dbReference type="Proteomes" id="UP000182412"/>
    </source>
</evidence>
<dbReference type="InterPro" id="IPR004101">
    <property type="entry name" value="Mur_ligase_C"/>
</dbReference>
<dbReference type="InterPro" id="IPR036615">
    <property type="entry name" value="Mur_ligase_C_dom_sf"/>
</dbReference>
<dbReference type="Proteomes" id="UP000182412">
    <property type="component" value="Unassembled WGS sequence"/>
</dbReference>
<dbReference type="PANTHER" id="PTHR11136">
    <property type="entry name" value="FOLYLPOLYGLUTAMATE SYNTHASE-RELATED"/>
    <property type="match status" value="1"/>
</dbReference>
<dbReference type="EC" id="6.3.2.17" evidence="3"/>
<organism evidence="14 15">
    <name type="scientific">Selenomonas ruminantium</name>
    <dbReference type="NCBI Taxonomy" id="971"/>
    <lineage>
        <taxon>Bacteria</taxon>
        <taxon>Bacillati</taxon>
        <taxon>Bacillota</taxon>
        <taxon>Negativicutes</taxon>
        <taxon>Selenomonadales</taxon>
        <taxon>Selenomonadaceae</taxon>
        <taxon>Selenomonas</taxon>
    </lineage>
</organism>
<feature type="domain" description="Mur ligase central" evidence="13">
    <location>
        <begin position="50"/>
        <end position="277"/>
    </location>
</feature>
<dbReference type="EMBL" id="FNJQ01000043">
    <property type="protein sequence ID" value="SDP72537.1"/>
    <property type="molecule type" value="Genomic_DNA"/>
</dbReference>
<dbReference type="PROSITE" id="PS01012">
    <property type="entry name" value="FOLYLPOLYGLU_SYNT_2"/>
    <property type="match status" value="1"/>
</dbReference>